<comment type="caution">
    <text evidence="2">The sequence shown here is derived from an EMBL/GenBank/DDBJ whole genome shotgun (WGS) entry which is preliminary data.</text>
</comment>
<evidence type="ECO:0000256" key="1">
    <source>
        <dbReference type="ARBA" id="ARBA00022441"/>
    </source>
</evidence>
<dbReference type="Proteomes" id="UP001432027">
    <property type="component" value="Unassembled WGS sequence"/>
</dbReference>
<keyword evidence="3" id="KW-1185">Reference proteome</keyword>
<dbReference type="InterPro" id="IPR006652">
    <property type="entry name" value="Kelch_1"/>
</dbReference>
<dbReference type="InterPro" id="IPR015915">
    <property type="entry name" value="Kelch-typ_b-propeller"/>
</dbReference>
<reference evidence="2" key="1">
    <citation type="submission" date="2023-10" db="EMBL/GenBank/DDBJ databases">
        <title>Genome assembly of Pristionchus species.</title>
        <authorList>
            <person name="Yoshida K."/>
            <person name="Sommer R.J."/>
        </authorList>
    </citation>
    <scope>NUCLEOTIDE SEQUENCE</scope>
    <source>
        <strain evidence="2">RS0144</strain>
    </source>
</reference>
<feature type="non-terminal residue" evidence="2">
    <location>
        <position position="108"/>
    </location>
</feature>
<dbReference type="PANTHER" id="PTHR46375">
    <property type="entry name" value="KELCH REPEAT AND BTB DOMAIN-CONTAINING PROTEIN 13-RELATED"/>
    <property type="match status" value="1"/>
</dbReference>
<name>A0AAV5TGK0_9BILA</name>
<dbReference type="Pfam" id="PF01344">
    <property type="entry name" value="Kelch_1"/>
    <property type="match status" value="1"/>
</dbReference>
<dbReference type="EMBL" id="BTSX01000004">
    <property type="protein sequence ID" value="GMS93193.1"/>
    <property type="molecule type" value="Genomic_DNA"/>
</dbReference>
<keyword evidence="1" id="KW-0880">Kelch repeat</keyword>
<protein>
    <submittedName>
        <fullName evidence="2">Uncharacterized protein</fullName>
    </submittedName>
</protein>
<dbReference type="SUPFAM" id="SSF117281">
    <property type="entry name" value="Kelch motif"/>
    <property type="match status" value="1"/>
</dbReference>
<accession>A0AAV5TGK0</accession>
<evidence type="ECO:0000313" key="3">
    <source>
        <dbReference type="Proteomes" id="UP001432027"/>
    </source>
</evidence>
<dbReference type="PANTHER" id="PTHR46375:SF3">
    <property type="entry name" value="KELCH REPEAT AND BTB DOMAIN-CONTAINING PROTEIN 13"/>
    <property type="match status" value="1"/>
</dbReference>
<dbReference type="Gene3D" id="2.120.10.80">
    <property type="entry name" value="Kelch-type beta propeller"/>
    <property type="match status" value="1"/>
</dbReference>
<proteinExistence type="predicted"/>
<feature type="non-terminal residue" evidence="2">
    <location>
        <position position="1"/>
    </location>
</feature>
<gene>
    <name evidence="2" type="ORF">PENTCL1PPCAC_15368</name>
</gene>
<dbReference type="AlphaFoldDB" id="A0AAV5TGK0"/>
<evidence type="ECO:0000313" key="2">
    <source>
        <dbReference type="EMBL" id="GMS93193.1"/>
    </source>
</evidence>
<organism evidence="2 3">
    <name type="scientific">Pristionchus entomophagus</name>
    <dbReference type="NCBI Taxonomy" id="358040"/>
    <lineage>
        <taxon>Eukaryota</taxon>
        <taxon>Metazoa</taxon>
        <taxon>Ecdysozoa</taxon>
        <taxon>Nematoda</taxon>
        <taxon>Chromadorea</taxon>
        <taxon>Rhabditida</taxon>
        <taxon>Rhabditina</taxon>
        <taxon>Diplogasteromorpha</taxon>
        <taxon>Diplogasteroidea</taxon>
        <taxon>Neodiplogasteridae</taxon>
        <taxon>Pristionchus</taxon>
    </lineage>
</organism>
<sequence>HIYAVGGTTRRGQEQYNEQCSDVERYDPATDSWTTLNRMPMEGSVELVVCCSRLFAVKCWWGNGHAITVAMYLPEENTWETDGLPDFEINFRSLNVFSLPAPISASTN</sequence>
<dbReference type="InterPro" id="IPR052392">
    <property type="entry name" value="Kelch-BTB_domain-containing"/>
</dbReference>